<accession>A0A183TJE8</accession>
<dbReference type="OrthoDB" id="6271780at2759"/>
<dbReference type="EMBL" id="UYSU01041278">
    <property type="protein sequence ID" value="VDM02982.1"/>
    <property type="molecule type" value="Genomic_DNA"/>
</dbReference>
<reference evidence="4" key="1">
    <citation type="submission" date="2016-06" db="UniProtKB">
        <authorList>
            <consortium name="WormBaseParasite"/>
        </authorList>
    </citation>
    <scope>IDENTIFICATION</scope>
</reference>
<keyword evidence="3" id="KW-1185">Reference proteome</keyword>
<dbReference type="InterPro" id="IPR032675">
    <property type="entry name" value="LRR_dom_sf"/>
</dbReference>
<feature type="region of interest" description="Disordered" evidence="1">
    <location>
        <begin position="74"/>
        <end position="100"/>
    </location>
</feature>
<feature type="region of interest" description="Disordered" evidence="1">
    <location>
        <begin position="147"/>
        <end position="183"/>
    </location>
</feature>
<dbReference type="AlphaFoldDB" id="A0A183TJE8"/>
<sequence>MLTYVTKSFNISDTDRENGLLGKQLDMDAYASLIEMGFLEFEIQEALKFQSSLPQTVILPTGEPVFAVGSVPNEIPLQDELPPTSGATSSTGEPHQQDSDCLKSRYKLLQPSFEIQQDEAKKLAAEMRLERLRRAEDRDRILRQLEEDKLQKLNQPSNNAELPMEVESSSKEPLPSATATQLSDGASAELVKIRLTFSNDWHLPASEAAPAPLVIPLQPDSKYSHLLEQIHSQLSLLQPRRVLADGVTTHQNNPFTLPCVSLVVTTDWPRRRLPLDSDQFVKTVREMNLKGNVSVVVDHVLAACAFRMPDEAEPTAQVEAAENESEEEMDNESEPAPPTPPPLPEEEPVNPPLNPQPVEVVPEPTPPNHFPPGLTRTPGRAGNAAIFRASMEQLRRGPPTTGEIKKHTLYYQCLPLREICLKSLVSLLVRSVKAGGESGVSFDSITEAVRQSSSSVSCSTSSVVGATHALRSMSFPWPEAVGAELVRRLCAEGCFNSRTALLVKNCICRLDLGFYQLATSDLIMCIGRHWRDLVELHLNELKKLLVLQLDGLQAVNDQTIVPLAGLPKLRVLGVAGTAVTDAGWRSVVAVPVTTPRLLQTLDLSGTSAFTDAGLLHVAQAFPHLICLKISHTQRFRAYLHA</sequence>
<proteinExistence type="predicted"/>
<name>A0A183TJE8_SCHSO</name>
<feature type="compositionally biased region" description="Pro residues" evidence="1">
    <location>
        <begin position="335"/>
        <end position="355"/>
    </location>
</feature>
<dbReference type="WBParaSite" id="SSLN_0001723101-mRNA-1">
    <property type="protein sequence ID" value="SSLN_0001723101-mRNA-1"/>
    <property type="gene ID" value="SSLN_0001723101"/>
</dbReference>
<evidence type="ECO:0000313" key="3">
    <source>
        <dbReference type="Proteomes" id="UP000275846"/>
    </source>
</evidence>
<dbReference type="SUPFAM" id="SSF52047">
    <property type="entry name" value="RNI-like"/>
    <property type="match status" value="1"/>
</dbReference>
<evidence type="ECO:0000256" key="1">
    <source>
        <dbReference type="SAM" id="MobiDB-lite"/>
    </source>
</evidence>
<feature type="compositionally biased region" description="Polar residues" evidence="1">
    <location>
        <begin position="85"/>
        <end position="94"/>
    </location>
</feature>
<evidence type="ECO:0000313" key="4">
    <source>
        <dbReference type="WBParaSite" id="SSLN_0001723101-mRNA-1"/>
    </source>
</evidence>
<reference evidence="2 3" key="2">
    <citation type="submission" date="2018-11" db="EMBL/GenBank/DDBJ databases">
        <authorList>
            <consortium name="Pathogen Informatics"/>
        </authorList>
    </citation>
    <scope>NUCLEOTIDE SEQUENCE [LARGE SCALE GENOMIC DNA]</scope>
    <source>
        <strain evidence="2 3">NST_G2</strain>
    </source>
</reference>
<feature type="region of interest" description="Disordered" evidence="1">
    <location>
        <begin position="311"/>
        <end position="379"/>
    </location>
</feature>
<evidence type="ECO:0000313" key="2">
    <source>
        <dbReference type="EMBL" id="VDM02982.1"/>
    </source>
</evidence>
<dbReference type="Gene3D" id="3.80.10.10">
    <property type="entry name" value="Ribonuclease Inhibitor"/>
    <property type="match status" value="1"/>
</dbReference>
<protein>
    <submittedName>
        <fullName evidence="4">LisH domain-containing protein</fullName>
    </submittedName>
</protein>
<organism evidence="4">
    <name type="scientific">Schistocephalus solidus</name>
    <name type="common">Tapeworm</name>
    <dbReference type="NCBI Taxonomy" id="70667"/>
    <lineage>
        <taxon>Eukaryota</taxon>
        <taxon>Metazoa</taxon>
        <taxon>Spiralia</taxon>
        <taxon>Lophotrochozoa</taxon>
        <taxon>Platyhelminthes</taxon>
        <taxon>Cestoda</taxon>
        <taxon>Eucestoda</taxon>
        <taxon>Diphyllobothriidea</taxon>
        <taxon>Diphyllobothriidae</taxon>
        <taxon>Schistocephalus</taxon>
    </lineage>
</organism>
<dbReference type="Proteomes" id="UP000275846">
    <property type="component" value="Unassembled WGS sequence"/>
</dbReference>
<dbReference type="STRING" id="70667.A0A183TJE8"/>
<feature type="compositionally biased region" description="Acidic residues" evidence="1">
    <location>
        <begin position="321"/>
        <end position="333"/>
    </location>
</feature>
<gene>
    <name evidence="2" type="ORF">SSLN_LOCUS16596</name>
</gene>